<evidence type="ECO:0000313" key="1">
    <source>
        <dbReference type="EMBL" id="KAJ8619662.1"/>
    </source>
</evidence>
<proteinExistence type="predicted"/>
<comment type="caution">
    <text evidence="1">The sequence shown here is derived from an EMBL/GenBank/DDBJ whole genome shotgun (WGS) entry which is preliminary data.</text>
</comment>
<dbReference type="EMBL" id="CM056817">
    <property type="protein sequence ID" value="KAJ8619662.1"/>
    <property type="molecule type" value="Genomic_DNA"/>
</dbReference>
<keyword evidence="2" id="KW-1185">Reference proteome</keyword>
<accession>A0ACC2KEU5</accession>
<dbReference type="Proteomes" id="UP001234297">
    <property type="component" value="Chromosome 9"/>
</dbReference>
<sequence length="69" mass="7138">MEGCIMENDGNSSDDIDGSRGDLSVKEDGNEEEKTLVGSKQATPCVMGDLGSQDSSLKEIMEPGGSGAK</sequence>
<protein>
    <submittedName>
        <fullName evidence="1">Uncharacterized protein</fullName>
    </submittedName>
</protein>
<gene>
    <name evidence="1" type="ORF">MRB53_028191</name>
</gene>
<evidence type="ECO:0000313" key="2">
    <source>
        <dbReference type="Proteomes" id="UP001234297"/>
    </source>
</evidence>
<name>A0ACC2KEU5_PERAE</name>
<organism evidence="1 2">
    <name type="scientific">Persea americana</name>
    <name type="common">Avocado</name>
    <dbReference type="NCBI Taxonomy" id="3435"/>
    <lineage>
        <taxon>Eukaryota</taxon>
        <taxon>Viridiplantae</taxon>
        <taxon>Streptophyta</taxon>
        <taxon>Embryophyta</taxon>
        <taxon>Tracheophyta</taxon>
        <taxon>Spermatophyta</taxon>
        <taxon>Magnoliopsida</taxon>
        <taxon>Magnoliidae</taxon>
        <taxon>Laurales</taxon>
        <taxon>Lauraceae</taxon>
        <taxon>Persea</taxon>
    </lineage>
</organism>
<reference evidence="1 2" key="1">
    <citation type="journal article" date="2022" name="Hortic Res">
        <title>A haplotype resolved chromosomal level avocado genome allows analysis of novel avocado genes.</title>
        <authorList>
            <person name="Nath O."/>
            <person name="Fletcher S.J."/>
            <person name="Hayward A."/>
            <person name="Shaw L.M."/>
            <person name="Masouleh A.K."/>
            <person name="Furtado A."/>
            <person name="Henry R.J."/>
            <person name="Mitter N."/>
        </authorList>
    </citation>
    <scope>NUCLEOTIDE SEQUENCE [LARGE SCALE GENOMIC DNA]</scope>
    <source>
        <strain evidence="2">cv. Hass</strain>
    </source>
</reference>